<comment type="caution">
    <text evidence="13">The sequence shown here is derived from an EMBL/GenBank/DDBJ whole genome shotgun (WGS) entry which is preliminary data.</text>
</comment>
<evidence type="ECO:0000256" key="2">
    <source>
        <dbReference type="ARBA" id="ARBA00005928"/>
    </source>
</evidence>
<keyword evidence="3 10" id="KW-0444">Lipid biosynthesis</keyword>
<keyword evidence="5 10" id="KW-0521">NADP</keyword>
<keyword evidence="8 10" id="KW-0472">Membrane</keyword>
<keyword evidence="10" id="KW-0560">Oxidoreductase</keyword>
<evidence type="ECO:0000256" key="6">
    <source>
        <dbReference type="ARBA" id="ARBA00022989"/>
    </source>
</evidence>
<proteinExistence type="inferred from homology"/>
<keyword evidence="7 10" id="KW-0443">Lipid metabolism</keyword>
<dbReference type="FunFam" id="3.40.50.720:FF:000143">
    <property type="entry name" value="Fatty acyl-CoA reductase"/>
    <property type="match status" value="1"/>
</dbReference>
<sequence length="540" mass="61814">MSSCDGKSKYPPRAYKNISELKRGNDISDADIKLLTVTDERVHASTKGSEIVEFFNGKSIFITGGTGFVGKLLTEKLLRTCKDIDTIYLIVRYKKGKSPEERLIEIFSDKIFSELEKTQPKFRNRIIPITGDISLPQLGINDAERQILVHKVNVIFHAAATVRFDEKLRLATAINIVGTRELMDLAHECHNLSSLVYVSTAFSNCPNEQINEEIYNTRYSVEELLKIINTKSDRHLDNNTAEICGKWPNTYTFTKAIAENIVQENRKGVTTCIFRPGIITSTYKEPLKSWIDNLYGPMGAVVGVGTGVLRSFHCDAEKVADIVPADYVINGIIAAAYQNNLKRQGELTIYNYVSSPENPLTWGDFQDLAIHYGMRTPSIKSVWYCCNTINKHYYIHLAYIIFLHFIPAYFLDLYLKVIGKRTKVVKIYKKIHKFNSALSLFSTNEWTFRNDNTVSLWNSLSKIDKKIFCFSLAPEHFNWNDYLSNLGGGVRLYLLKEDFSTIPAATAKYKRLYYYHKMFQAVCVTIVSMILYWIFSPIYF</sequence>
<dbReference type="AlphaFoldDB" id="A0AAW1U722"/>
<dbReference type="Proteomes" id="UP001431783">
    <property type="component" value="Unassembled WGS sequence"/>
</dbReference>
<evidence type="ECO:0000256" key="8">
    <source>
        <dbReference type="ARBA" id="ARBA00023136"/>
    </source>
</evidence>
<evidence type="ECO:0000259" key="12">
    <source>
        <dbReference type="Pfam" id="PF07993"/>
    </source>
</evidence>
<gene>
    <name evidence="13" type="ORF">WA026_011047</name>
</gene>
<keyword evidence="14" id="KW-1185">Reference proteome</keyword>
<evidence type="ECO:0000256" key="9">
    <source>
        <dbReference type="ARBA" id="ARBA00052530"/>
    </source>
</evidence>
<dbReference type="PANTHER" id="PTHR11011">
    <property type="entry name" value="MALE STERILITY PROTEIN 2-RELATED"/>
    <property type="match status" value="1"/>
</dbReference>
<evidence type="ECO:0000256" key="10">
    <source>
        <dbReference type="RuleBase" id="RU363097"/>
    </source>
</evidence>
<dbReference type="SUPFAM" id="SSF51735">
    <property type="entry name" value="NAD(P)-binding Rossmann-fold domains"/>
    <property type="match status" value="1"/>
</dbReference>
<feature type="domain" description="Fatty acyl-CoA reductase C-terminal" evidence="11">
    <location>
        <begin position="403"/>
        <end position="497"/>
    </location>
</feature>
<evidence type="ECO:0000313" key="14">
    <source>
        <dbReference type="Proteomes" id="UP001431783"/>
    </source>
</evidence>
<dbReference type="GO" id="GO:0005777">
    <property type="term" value="C:peroxisome"/>
    <property type="evidence" value="ECO:0007669"/>
    <property type="project" value="TreeGrafter"/>
</dbReference>
<dbReference type="InterPro" id="IPR026055">
    <property type="entry name" value="FAR"/>
</dbReference>
<keyword evidence="6 10" id="KW-1133">Transmembrane helix</keyword>
<reference evidence="13 14" key="1">
    <citation type="submission" date="2023-03" db="EMBL/GenBank/DDBJ databases">
        <title>Genome insight into feeding habits of ladybird beetles.</title>
        <authorList>
            <person name="Li H.-S."/>
            <person name="Huang Y.-H."/>
            <person name="Pang H."/>
        </authorList>
    </citation>
    <scope>NUCLEOTIDE SEQUENCE [LARGE SCALE GENOMIC DNA]</scope>
    <source>
        <strain evidence="13">SYSU_2023b</strain>
        <tissue evidence="13">Whole body</tissue>
    </source>
</reference>
<feature type="domain" description="Thioester reductase (TE)" evidence="12">
    <location>
        <begin position="62"/>
        <end position="332"/>
    </location>
</feature>
<dbReference type="CDD" id="cd09071">
    <property type="entry name" value="FAR_C"/>
    <property type="match status" value="1"/>
</dbReference>
<dbReference type="EC" id="1.2.1.84" evidence="10"/>
<evidence type="ECO:0000256" key="7">
    <source>
        <dbReference type="ARBA" id="ARBA00023098"/>
    </source>
</evidence>
<dbReference type="Pfam" id="PF03015">
    <property type="entry name" value="Sterile"/>
    <property type="match status" value="1"/>
</dbReference>
<feature type="transmembrane region" description="Helical" evidence="10">
    <location>
        <begin position="393"/>
        <end position="415"/>
    </location>
</feature>
<evidence type="ECO:0000256" key="5">
    <source>
        <dbReference type="ARBA" id="ARBA00022857"/>
    </source>
</evidence>
<dbReference type="CDD" id="cd05236">
    <property type="entry name" value="FAR-N_SDR_e"/>
    <property type="match status" value="1"/>
</dbReference>
<dbReference type="GO" id="GO:0016020">
    <property type="term" value="C:membrane"/>
    <property type="evidence" value="ECO:0007669"/>
    <property type="project" value="UniProtKB-SubCell"/>
</dbReference>
<evidence type="ECO:0000256" key="1">
    <source>
        <dbReference type="ARBA" id="ARBA00004141"/>
    </source>
</evidence>
<name>A0AAW1U722_9CUCU</name>
<dbReference type="GO" id="GO:0035336">
    <property type="term" value="P:long-chain fatty-acyl-CoA metabolic process"/>
    <property type="evidence" value="ECO:0007669"/>
    <property type="project" value="TreeGrafter"/>
</dbReference>
<evidence type="ECO:0000256" key="3">
    <source>
        <dbReference type="ARBA" id="ARBA00022516"/>
    </source>
</evidence>
<dbReference type="Gene3D" id="3.40.50.720">
    <property type="entry name" value="NAD(P)-binding Rossmann-like Domain"/>
    <property type="match status" value="1"/>
</dbReference>
<dbReference type="Pfam" id="PF07993">
    <property type="entry name" value="NAD_binding_4"/>
    <property type="match status" value="1"/>
</dbReference>
<dbReference type="GO" id="GO:0080019">
    <property type="term" value="F:alcohol-forming very long-chain fatty acyl-CoA reductase activity"/>
    <property type="evidence" value="ECO:0007669"/>
    <property type="project" value="InterPro"/>
</dbReference>
<keyword evidence="4 10" id="KW-0812">Transmembrane</keyword>
<dbReference type="InterPro" id="IPR036291">
    <property type="entry name" value="NAD(P)-bd_dom_sf"/>
</dbReference>
<comment type="similarity">
    <text evidence="2 10">Belongs to the fatty acyl-CoA reductase family.</text>
</comment>
<dbReference type="InterPro" id="IPR013120">
    <property type="entry name" value="FAR_NAD-bd"/>
</dbReference>
<comment type="subcellular location">
    <subcellularLocation>
        <location evidence="1">Membrane</location>
        <topology evidence="1">Multi-pass membrane protein</topology>
    </subcellularLocation>
</comment>
<protein>
    <recommendedName>
        <fullName evidence="10">Fatty acyl-CoA reductase</fullName>
        <ecNumber evidence="10">1.2.1.84</ecNumber>
    </recommendedName>
</protein>
<comment type="function">
    <text evidence="10">Catalyzes the reduction of fatty acyl-CoA to fatty alcohols.</text>
</comment>
<accession>A0AAW1U722</accession>
<evidence type="ECO:0000313" key="13">
    <source>
        <dbReference type="EMBL" id="KAK9875945.1"/>
    </source>
</evidence>
<dbReference type="InterPro" id="IPR033640">
    <property type="entry name" value="FAR_C"/>
</dbReference>
<organism evidence="13 14">
    <name type="scientific">Henosepilachna vigintioctopunctata</name>
    <dbReference type="NCBI Taxonomy" id="420089"/>
    <lineage>
        <taxon>Eukaryota</taxon>
        <taxon>Metazoa</taxon>
        <taxon>Ecdysozoa</taxon>
        <taxon>Arthropoda</taxon>
        <taxon>Hexapoda</taxon>
        <taxon>Insecta</taxon>
        <taxon>Pterygota</taxon>
        <taxon>Neoptera</taxon>
        <taxon>Endopterygota</taxon>
        <taxon>Coleoptera</taxon>
        <taxon>Polyphaga</taxon>
        <taxon>Cucujiformia</taxon>
        <taxon>Coccinelloidea</taxon>
        <taxon>Coccinellidae</taxon>
        <taxon>Epilachninae</taxon>
        <taxon>Epilachnini</taxon>
        <taxon>Henosepilachna</taxon>
    </lineage>
</organism>
<feature type="transmembrane region" description="Helical" evidence="10">
    <location>
        <begin position="518"/>
        <end position="535"/>
    </location>
</feature>
<comment type="catalytic activity">
    <reaction evidence="9 10">
        <text>a long-chain fatty acyl-CoA + 2 NADPH + 2 H(+) = a long-chain primary fatty alcohol + 2 NADP(+) + CoA</text>
        <dbReference type="Rhea" id="RHEA:52716"/>
        <dbReference type="ChEBI" id="CHEBI:15378"/>
        <dbReference type="ChEBI" id="CHEBI:57287"/>
        <dbReference type="ChEBI" id="CHEBI:57783"/>
        <dbReference type="ChEBI" id="CHEBI:58349"/>
        <dbReference type="ChEBI" id="CHEBI:77396"/>
        <dbReference type="ChEBI" id="CHEBI:83139"/>
        <dbReference type="EC" id="1.2.1.84"/>
    </reaction>
</comment>
<evidence type="ECO:0000256" key="4">
    <source>
        <dbReference type="ARBA" id="ARBA00022692"/>
    </source>
</evidence>
<dbReference type="EMBL" id="JARQZJ010000035">
    <property type="protein sequence ID" value="KAK9875945.1"/>
    <property type="molecule type" value="Genomic_DNA"/>
</dbReference>
<evidence type="ECO:0000259" key="11">
    <source>
        <dbReference type="Pfam" id="PF03015"/>
    </source>
</evidence>
<dbReference type="PANTHER" id="PTHR11011:SF60">
    <property type="entry name" value="FATTY ACYL-COA REDUCTASE-RELATED"/>
    <property type="match status" value="1"/>
</dbReference>
<dbReference type="GO" id="GO:0102965">
    <property type="term" value="F:alcohol-forming long-chain fatty acyl-CoA reductase activity"/>
    <property type="evidence" value="ECO:0007669"/>
    <property type="project" value="UniProtKB-EC"/>
</dbReference>